<evidence type="ECO:0000313" key="4">
    <source>
        <dbReference type="Proteomes" id="UP001589867"/>
    </source>
</evidence>
<dbReference type="Gene3D" id="2.60.120.260">
    <property type="entry name" value="Galactose-binding domain-like"/>
    <property type="match status" value="1"/>
</dbReference>
<keyword evidence="4" id="KW-1185">Reference proteome</keyword>
<feature type="chain" id="PRO_5045808845" evidence="1">
    <location>
        <begin position="30"/>
        <end position="816"/>
    </location>
</feature>
<dbReference type="Pfam" id="PF13552">
    <property type="entry name" value="DUF4127"/>
    <property type="match status" value="1"/>
</dbReference>
<evidence type="ECO:0000313" key="3">
    <source>
        <dbReference type="EMBL" id="MFC0529362.1"/>
    </source>
</evidence>
<dbReference type="InterPro" id="IPR000421">
    <property type="entry name" value="FA58C"/>
</dbReference>
<dbReference type="Pfam" id="PF22633">
    <property type="entry name" value="F5_F8_type_C_2"/>
    <property type="match status" value="1"/>
</dbReference>
<dbReference type="SUPFAM" id="SSF49785">
    <property type="entry name" value="Galactose-binding domain-like"/>
    <property type="match status" value="1"/>
</dbReference>
<name>A0ABV6M3U4_9ACTN</name>
<reference evidence="3 4" key="1">
    <citation type="submission" date="2024-09" db="EMBL/GenBank/DDBJ databases">
        <authorList>
            <person name="Sun Q."/>
            <person name="Mori K."/>
        </authorList>
    </citation>
    <scope>NUCLEOTIDE SEQUENCE [LARGE SCALE GENOMIC DNA]</scope>
    <source>
        <strain evidence="3 4">TBRC 3947</strain>
    </source>
</reference>
<protein>
    <submittedName>
        <fullName evidence="3">DUF4127 family protein</fullName>
    </submittedName>
</protein>
<dbReference type="InterPro" id="IPR025394">
    <property type="entry name" value="DUF4127"/>
</dbReference>
<gene>
    <name evidence="3" type="ORF">ACFFIA_17045</name>
</gene>
<dbReference type="RefSeq" id="WP_377252035.1">
    <property type="nucleotide sequence ID" value="NZ_JBHLUH010000031.1"/>
</dbReference>
<dbReference type="PROSITE" id="PS50022">
    <property type="entry name" value="FA58C_3"/>
    <property type="match status" value="1"/>
</dbReference>
<dbReference type="EMBL" id="JBHLUH010000031">
    <property type="protein sequence ID" value="MFC0529362.1"/>
    <property type="molecule type" value="Genomic_DNA"/>
</dbReference>
<feature type="signal peptide" evidence="1">
    <location>
        <begin position="1"/>
        <end position="29"/>
    </location>
</feature>
<dbReference type="InterPro" id="IPR008979">
    <property type="entry name" value="Galactose-bd-like_sf"/>
</dbReference>
<proteinExistence type="predicted"/>
<sequence>MLRKLRRAALAALPVVLAATTLTAGPATAGGKGTAESFGTLAVVPLDDRPFTSYTPVATAEAGGHTALAPPRELLGRYFTPGDSAAVGQWWRTAARGADGSVVAVPMLAYGGLVASRACDTDLATARERLAVLDRVKRENPRHPVYAFDVIMRLTIEPTSGYPGQYSGAVRRWAVLMDQVENLGREDLRAEYEREAAAIPDEIRADYLCARTRNHQINQEMIKRVASGTIDYLILGQDDASEFGPHRPEKEALAALARKLGVGGKVKIYPGADVLGALLVAKHVTERLNARPTVKVEWSRTPGESWIAPYQDVPYATLVDEYVRTIHGTVVDDEDADILLMANTAGGGSLEPFAARVHRAVANGRLVAVGDDAVAGKVDPELRDLLAPRIRVGELAGWSGWNIGLSIAQAAVRAAVLQPPSKARDWWRAIFGAGWGSERAARQRAEILRGAATAHTELLLHEHVHTDLYRHQVLPEVQAFAQANGDDPQHITKVFPATDALAVQRLTPLADKLFATEFAGVPLRLGHDGRHDLTAVVHRNNRWTIGLAWYRYQEVAAYPDLVLTTSPAHRSAAASLSAVPYQAVVKPEQVVTTTVTAVLRNDQATPVHATVTAEVPAGWKAPRPVRVVLAPFRVRQIPLTITVDKLAPETTAEVTVTATQRTVDGRHYTTTAPTRVTAVWRNVAAAANGATVTASGYWQQYHPDRVIDGNRVSTGSRWITEVGDRHWVQVRFPRAEVVDTVTLYQYGGYALTDYHILAEVDGEWRTVAEVSGNQDATTQHSFAPVTATGVRLEVLSTRDGRARLYELEVTDRSGPA</sequence>
<dbReference type="Proteomes" id="UP001589867">
    <property type="component" value="Unassembled WGS sequence"/>
</dbReference>
<accession>A0ABV6M3U4</accession>
<feature type="domain" description="F5/8 type C" evidence="2">
    <location>
        <begin position="676"/>
        <end position="812"/>
    </location>
</feature>
<comment type="caution">
    <text evidence="3">The sequence shown here is derived from an EMBL/GenBank/DDBJ whole genome shotgun (WGS) entry which is preliminary data.</text>
</comment>
<evidence type="ECO:0000256" key="1">
    <source>
        <dbReference type="SAM" id="SignalP"/>
    </source>
</evidence>
<keyword evidence="1" id="KW-0732">Signal</keyword>
<evidence type="ECO:0000259" key="2">
    <source>
        <dbReference type="PROSITE" id="PS50022"/>
    </source>
</evidence>
<organism evidence="3 4">
    <name type="scientific">Phytohabitans kaempferiae</name>
    <dbReference type="NCBI Taxonomy" id="1620943"/>
    <lineage>
        <taxon>Bacteria</taxon>
        <taxon>Bacillati</taxon>
        <taxon>Actinomycetota</taxon>
        <taxon>Actinomycetes</taxon>
        <taxon>Micromonosporales</taxon>
        <taxon>Micromonosporaceae</taxon>
    </lineage>
</organism>